<evidence type="ECO:0000256" key="4">
    <source>
        <dbReference type="ARBA" id="ARBA00035255"/>
    </source>
</evidence>
<dbReference type="InterPro" id="IPR013810">
    <property type="entry name" value="Ribosomal_uS5_N"/>
</dbReference>
<feature type="domain" description="S5 DRBM" evidence="9">
    <location>
        <begin position="32"/>
        <end position="95"/>
    </location>
</feature>
<reference evidence="10 11" key="1">
    <citation type="journal article" date="2016" name="Nat. Commun.">
        <title>Thousands of microbial genomes shed light on interconnected biogeochemical processes in an aquifer system.</title>
        <authorList>
            <person name="Anantharaman K."/>
            <person name="Brown C.T."/>
            <person name="Hug L.A."/>
            <person name="Sharon I."/>
            <person name="Castelle C.J."/>
            <person name="Probst A.J."/>
            <person name="Thomas B.C."/>
            <person name="Singh A."/>
            <person name="Wilkins M.J."/>
            <person name="Karaoz U."/>
            <person name="Brodie E.L."/>
            <person name="Williams K.H."/>
            <person name="Hubbard S.S."/>
            <person name="Banfield J.F."/>
        </authorList>
    </citation>
    <scope>NUCLEOTIDE SEQUENCE [LARGE SCALE GENOMIC DNA]</scope>
</reference>
<dbReference type="SUPFAM" id="SSF54211">
    <property type="entry name" value="Ribosomal protein S5 domain 2-like"/>
    <property type="match status" value="1"/>
</dbReference>
<dbReference type="PANTHER" id="PTHR48277">
    <property type="entry name" value="MITOCHONDRIAL RIBOSOMAL PROTEIN S5"/>
    <property type="match status" value="1"/>
</dbReference>
<evidence type="ECO:0000256" key="8">
    <source>
        <dbReference type="SAM" id="MobiDB-lite"/>
    </source>
</evidence>
<feature type="compositionally biased region" description="Basic residues" evidence="8">
    <location>
        <begin position="12"/>
        <end position="22"/>
    </location>
</feature>
<evidence type="ECO:0000256" key="2">
    <source>
        <dbReference type="ARBA" id="ARBA00022980"/>
    </source>
</evidence>
<organism evidence="10 11">
    <name type="scientific">Candidatus Nomurabacteria bacterium RIFCSPLOWO2_01_FULL_36_10b</name>
    <dbReference type="NCBI Taxonomy" id="1801766"/>
    <lineage>
        <taxon>Bacteria</taxon>
        <taxon>Candidatus Nomuraibacteriota</taxon>
    </lineage>
</organism>
<dbReference type="Pfam" id="PF03719">
    <property type="entry name" value="Ribosomal_S5_C"/>
    <property type="match status" value="1"/>
</dbReference>
<evidence type="ECO:0000256" key="5">
    <source>
        <dbReference type="ARBA" id="ARBA00035519"/>
    </source>
</evidence>
<dbReference type="Gene3D" id="3.30.160.20">
    <property type="match status" value="1"/>
</dbReference>
<dbReference type="AlphaFoldDB" id="A0A1F6WPK5"/>
<comment type="caution">
    <text evidence="10">The sequence shown here is derived from an EMBL/GenBank/DDBJ whole genome shotgun (WGS) entry which is preliminary data.</text>
</comment>
<dbReference type="STRING" id="1801766.A2997_00955"/>
<dbReference type="GO" id="GO:0003723">
    <property type="term" value="F:RNA binding"/>
    <property type="evidence" value="ECO:0007669"/>
    <property type="project" value="InterPro"/>
</dbReference>
<dbReference type="Gene3D" id="3.30.230.10">
    <property type="match status" value="1"/>
</dbReference>
<dbReference type="Pfam" id="PF00333">
    <property type="entry name" value="Ribosomal_S5"/>
    <property type="match status" value="1"/>
</dbReference>
<dbReference type="GO" id="GO:0005840">
    <property type="term" value="C:ribosome"/>
    <property type="evidence" value="ECO:0007669"/>
    <property type="project" value="UniProtKB-KW"/>
</dbReference>
<proteinExistence type="inferred from homology"/>
<dbReference type="SUPFAM" id="SSF54768">
    <property type="entry name" value="dsRNA-binding domain-like"/>
    <property type="match status" value="1"/>
</dbReference>
<evidence type="ECO:0000256" key="7">
    <source>
        <dbReference type="RuleBase" id="RU003823"/>
    </source>
</evidence>
<protein>
    <recommendedName>
        <fullName evidence="4">Small ribosomal subunit protein uS5</fullName>
    </recommendedName>
    <alternativeName>
        <fullName evidence="5">30S ribosomal protein S5</fullName>
    </alternativeName>
</protein>
<feature type="region of interest" description="Disordered" evidence="8">
    <location>
        <begin position="1"/>
        <end position="29"/>
    </location>
</feature>
<evidence type="ECO:0000313" key="11">
    <source>
        <dbReference type="Proteomes" id="UP000179448"/>
    </source>
</evidence>
<dbReference type="GO" id="GO:1990904">
    <property type="term" value="C:ribonucleoprotein complex"/>
    <property type="evidence" value="ECO:0007669"/>
    <property type="project" value="UniProtKB-UniRule"/>
</dbReference>
<keyword evidence="3 6" id="KW-0687">Ribonucleoprotein</keyword>
<dbReference type="EMBL" id="MFUQ01000012">
    <property type="protein sequence ID" value="OGI83776.1"/>
    <property type="molecule type" value="Genomic_DNA"/>
</dbReference>
<comment type="similarity">
    <text evidence="1 7">Belongs to the universal ribosomal protein uS5 family.</text>
</comment>
<dbReference type="InterPro" id="IPR014721">
    <property type="entry name" value="Ribsml_uS5_D2-typ_fold_subgr"/>
</dbReference>
<accession>A0A1F6WPK5</accession>
<dbReference type="GO" id="GO:0003735">
    <property type="term" value="F:structural constituent of ribosome"/>
    <property type="evidence" value="ECO:0007669"/>
    <property type="project" value="UniProtKB-UniRule"/>
</dbReference>
<evidence type="ECO:0000256" key="1">
    <source>
        <dbReference type="ARBA" id="ARBA00008945"/>
    </source>
</evidence>
<evidence type="ECO:0000256" key="6">
    <source>
        <dbReference type="PROSITE-ProRule" id="PRU00268"/>
    </source>
</evidence>
<name>A0A1F6WPK5_9BACT</name>
<dbReference type="InterPro" id="IPR000851">
    <property type="entry name" value="Ribosomal_uS5"/>
</dbReference>
<dbReference type="PANTHER" id="PTHR48277:SF1">
    <property type="entry name" value="MITOCHONDRIAL RIBOSOMAL PROTEIN S5"/>
    <property type="match status" value="1"/>
</dbReference>
<dbReference type="Proteomes" id="UP000179448">
    <property type="component" value="Unassembled WGS sequence"/>
</dbReference>
<evidence type="ECO:0000313" key="10">
    <source>
        <dbReference type="EMBL" id="OGI83776.1"/>
    </source>
</evidence>
<dbReference type="InterPro" id="IPR005324">
    <property type="entry name" value="Ribosomal_uS5_C"/>
</dbReference>
<keyword evidence="2 6" id="KW-0689">Ribosomal protein</keyword>
<evidence type="ECO:0000259" key="9">
    <source>
        <dbReference type="PROSITE" id="PS50881"/>
    </source>
</evidence>
<dbReference type="PROSITE" id="PS50881">
    <property type="entry name" value="S5_DSRBD"/>
    <property type="match status" value="1"/>
</dbReference>
<sequence length="198" mass="21463">MQESRSNDTGRRTSKRNFRSKAPRREKVKSDFDQKIISLRRVTRVMAGGRRFSFSVALAIGDHRGRVGVGMGKANDTSLAIQKAFNDAKRSLIKLRLDDTNSIPFETDAKSSSGIVNLRPNGGRGLVAGSAVRTVLDLAGIRNVTARVLSRTRNKVNIARATLVALEPFVIARGSSVAPERPVAHVGVDVSNDASIIK</sequence>
<evidence type="ECO:0000256" key="3">
    <source>
        <dbReference type="ARBA" id="ARBA00023274"/>
    </source>
</evidence>
<feature type="compositionally biased region" description="Basic and acidic residues" evidence="8">
    <location>
        <begin position="1"/>
        <end position="11"/>
    </location>
</feature>
<dbReference type="GO" id="GO:0006412">
    <property type="term" value="P:translation"/>
    <property type="evidence" value="ECO:0007669"/>
    <property type="project" value="InterPro"/>
</dbReference>
<dbReference type="InterPro" id="IPR020568">
    <property type="entry name" value="Ribosomal_Su5_D2-typ_SF"/>
</dbReference>
<gene>
    <name evidence="10" type="ORF">A2997_00955</name>
</gene>